<evidence type="ECO:0000256" key="8">
    <source>
        <dbReference type="ARBA" id="ARBA00023242"/>
    </source>
</evidence>
<evidence type="ECO:0000256" key="5">
    <source>
        <dbReference type="ARBA" id="ARBA00023015"/>
    </source>
</evidence>
<keyword evidence="5" id="KW-0805">Transcription regulation</keyword>
<dbReference type="OrthoDB" id="5147528at2759"/>
<dbReference type="PROSITE" id="PS50808">
    <property type="entry name" value="ZF_BED"/>
    <property type="match status" value="1"/>
</dbReference>
<dbReference type="InterPro" id="IPR008906">
    <property type="entry name" value="HATC_C_dom"/>
</dbReference>
<dbReference type="GeneID" id="28858875"/>
<dbReference type="GO" id="GO:0008270">
    <property type="term" value="F:zinc ion binding"/>
    <property type="evidence" value="ECO:0007669"/>
    <property type="project" value="UniProtKB-KW"/>
</dbReference>
<evidence type="ECO:0000256" key="6">
    <source>
        <dbReference type="ARBA" id="ARBA00023125"/>
    </source>
</evidence>
<keyword evidence="2" id="KW-0479">Metal-binding</keyword>
<keyword evidence="4" id="KW-0862">Zinc</keyword>
<evidence type="ECO:0000313" key="12">
    <source>
        <dbReference type="Proteomes" id="UP000078397"/>
    </source>
</evidence>
<dbReference type="AlphaFoldDB" id="A0A179EWT6"/>
<evidence type="ECO:0000256" key="3">
    <source>
        <dbReference type="ARBA" id="ARBA00022771"/>
    </source>
</evidence>
<dbReference type="InterPro" id="IPR012337">
    <property type="entry name" value="RNaseH-like_sf"/>
</dbReference>
<evidence type="ECO:0000256" key="2">
    <source>
        <dbReference type="ARBA" id="ARBA00022723"/>
    </source>
</evidence>
<protein>
    <submittedName>
        <fullName evidence="11">Ribonuclease H-like protein</fullName>
    </submittedName>
</protein>
<evidence type="ECO:0000259" key="10">
    <source>
        <dbReference type="PROSITE" id="PS50808"/>
    </source>
</evidence>
<sequence>MVARSDGSGSGFNGDDEAGHGKLGWATVMEEDRESLYPEGRCTQSKKLGAKKRNNLVLKEITTSAATKRRYSKVWHYTPVDRNEITLNAKGKSIWRCKYCAKEYLESGGTTVISGHLKDRHNIDISSTQEARTALMQATIADAFEKAQQLTNYKRRCLSTVATHDLDPAVVEQLYDPTLLPESRDRQLAAKLHSTIRTWTLRAFEAQKHRVKRDIQSALSKVHFTVDLWTSPNALAILGIVAHYTSESGQLEYSVLALRELDGKHSGPNMADCVMEVIGDYGIASKSGLFHDGQCRQQQYNDEGYFDAGGRNLVRDNSTRWNSWYAMIRAATKLKTAINLFCHQYQENNDDLLSEKDWQDLQKLRDVLLFFYDATTGTEGRNATIDRVLPTMDFLLEQFETAKETYANDPFMSPCCNSGWAKLDKYYSLTDRSPVYIAALVLSPQWKWDYIDNNWPSDWRAPCRKQMLDFWTKEYKSTAVTVPTQTSESVHEVKNSFHKWAQQKKGTSLDQDEYTKYLLAPLVPELYDLSIMAIDVLSIPAMSAEPERLFSGTKITITDRRNRMGIESIEATECLKSWLGKGSRVAFADDDLDQSGEIP</sequence>
<dbReference type="InterPro" id="IPR052035">
    <property type="entry name" value="ZnF_BED_domain_contain"/>
</dbReference>
<keyword evidence="3 9" id="KW-0863">Zinc-finger</keyword>
<dbReference type="InterPro" id="IPR003656">
    <property type="entry name" value="Znf_BED"/>
</dbReference>
<keyword evidence="12" id="KW-1185">Reference proteome</keyword>
<dbReference type="GO" id="GO:0046983">
    <property type="term" value="F:protein dimerization activity"/>
    <property type="evidence" value="ECO:0007669"/>
    <property type="project" value="InterPro"/>
</dbReference>
<comment type="caution">
    <text evidence="11">The sequence shown here is derived from an EMBL/GenBank/DDBJ whole genome shotgun (WGS) entry which is preliminary data.</text>
</comment>
<evidence type="ECO:0000256" key="7">
    <source>
        <dbReference type="ARBA" id="ARBA00023163"/>
    </source>
</evidence>
<dbReference type="Proteomes" id="UP000078397">
    <property type="component" value="Unassembled WGS sequence"/>
</dbReference>
<evidence type="ECO:0000256" key="9">
    <source>
        <dbReference type="PROSITE-ProRule" id="PRU00027"/>
    </source>
</evidence>
<comment type="subcellular location">
    <subcellularLocation>
        <location evidence="1">Nucleus</location>
    </subcellularLocation>
</comment>
<dbReference type="PANTHER" id="PTHR46481">
    <property type="entry name" value="ZINC FINGER BED DOMAIN-CONTAINING PROTEIN 4"/>
    <property type="match status" value="1"/>
</dbReference>
<dbReference type="GO" id="GO:0005634">
    <property type="term" value="C:nucleus"/>
    <property type="evidence" value="ECO:0007669"/>
    <property type="project" value="UniProtKB-SubCell"/>
</dbReference>
<dbReference type="KEGG" id="pchm:VFPPC_17132"/>
<keyword evidence="7" id="KW-0804">Transcription</keyword>
<dbReference type="SUPFAM" id="SSF53098">
    <property type="entry name" value="Ribonuclease H-like"/>
    <property type="match status" value="1"/>
</dbReference>
<reference evidence="11 12" key="1">
    <citation type="journal article" date="2016" name="PLoS Pathog.">
        <title>Biosynthesis of antibiotic leucinostatins in bio-control fungus Purpureocillium lilacinum and their inhibition on phytophthora revealed by genome mining.</title>
        <authorList>
            <person name="Wang G."/>
            <person name="Liu Z."/>
            <person name="Lin R."/>
            <person name="Li E."/>
            <person name="Mao Z."/>
            <person name="Ling J."/>
            <person name="Yang Y."/>
            <person name="Yin W.B."/>
            <person name="Xie B."/>
        </authorList>
    </citation>
    <scope>NUCLEOTIDE SEQUENCE [LARGE SCALE GENOMIC DNA]</scope>
    <source>
        <strain evidence="11">170</strain>
    </source>
</reference>
<evidence type="ECO:0000313" key="11">
    <source>
        <dbReference type="EMBL" id="OAQ57612.2"/>
    </source>
</evidence>
<proteinExistence type="predicted"/>
<feature type="domain" description="BED-type" evidence="10">
    <location>
        <begin position="69"/>
        <end position="128"/>
    </location>
</feature>
<accession>A0A179EWT6</accession>
<dbReference type="STRING" id="1380566.A0A179EWT6"/>
<dbReference type="GO" id="GO:0003677">
    <property type="term" value="F:DNA binding"/>
    <property type="evidence" value="ECO:0007669"/>
    <property type="project" value="UniProtKB-KW"/>
</dbReference>
<gene>
    <name evidence="11" type="ORF">VFPPC_17132</name>
</gene>
<dbReference type="Pfam" id="PF05699">
    <property type="entry name" value="Dimer_Tnp_hAT"/>
    <property type="match status" value="1"/>
</dbReference>
<evidence type="ECO:0000256" key="1">
    <source>
        <dbReference type="ARBA" id="ARBA00004123"/>
    </source>
</evidence>
<name>A0A179EWT6_METCM</name>
<dbReference type="EMBL" id="LSBJ02000015">
    <property type="protein sequence ID" value="OAQ57612.2"/>
    <property type="molecule type" value="Genomic_DNA"/>
</dbReference>
<organism evidence="11 12">
    <name type="scientific">Pochonia chlamydosporia 170</name>
    <dbReference type="NCBI Taxonomy" id="1380566"/>
    <lineage>
        <taxon>Eukaryota</taxon>
        <taxon>Fungi</taxon>
        <taxon>Dikarya</taxon>
        <taxon>Ascomycota</taxon>
        <taxon>Pezizomycotina</taxon>
        <taxon>Sordariomycetes</taxon>
        <taxon>Hypocreomycetidae</taxon>
        <taxon>Hypocreales</taxon>
        <taxon>Clavicipitaceae</taxon>
        <taxon>Pochonia</taxon>
    </lineage>
</organism>
<dbReference type="RefSeq" id="XP_018135917.2">
    <property type="nucleotide sequence ID" value="XM_018294881.2"/>
</dbReference>
<keyword evidence="6" id="KW-0238">DNA-binding</keyword>
<evidence type="ECO:0000256" key="4">
    <source>
        <dbReference type="ARBA" id="ARBA00022833"/>
    </source>
</evidence>
<dbReference type="PANTHER" id="PTHR46481:SF7">
    <property type="entry name" value="ZINC FINGER BED DOMAIN-CONTAINING PROTEIN RICESLEEPER 2-LIKE"/>
    <property type="match status" value="1"/>
</dbReference>
<keyword evidence="8" id="KW-0539">Nucleus</keyword>
<dbReference type="Pfam" id="PF02892">
    <property type="entry name" value="zf-BED"/>
    <property type="match status" value="1"/>
</dbReference>